<sequence length="138" mass="15276">MLIALFTALTITILGANHMSNSENSKFVLLVEDDSITQQALARLFQSRGVECRIVDTLAEAMKYLAQVDQIRLIVWDGDLFGENSFDDAIQAFKKVFDGPMVAASGNKQSVDKQMEAGCTHRGLKGREQLTVLKQLLL</sequence>
<evidence type="ECO:0000259" key="2">
    <source>
        <dbReference type="PROSITE" id="PS50110"/>
    </source>
</evidence>
<dbReference type="EMBL" id="MHHR01000028">
    <property type="protein sequence ID" value="OGY33647.1"/>
    <property type="molecule type" value="Genomic_DNA"/>
</dbReference>
<reference evidence="3 4" key="1">
    <citation type="journal article" date="2016" name="Nat. Commun.">
        <title>Thousands of microbial genomes shed light on interconnected biogeochemical processes in an aquifer system.</title>
        <authorList>
            <person name="Anantharaman K."/>
            <person name="Brown C.T."/>
            <person name="Hug L.A."/>
            <person name="Sharon I."/>
            <person name="Castelle C.J."/>
            <person name="Probst A.J."/>
            <person name="Thomas B.C."/>
            <person name="Singh A."/>
            <person name="Wilkins M.J."/>
            <person name="Karaoz U."/>
            <person name="Brodie E.L."/>
            <person name="Williams K.H."/>
            <person name="Hubbard S.S."/>
            <person name="Banfield J.F."/>
        </authorList>
    </citation>
    <scope>NUCLEOTIDE SEQUENCE [LARGE SCALE GENOMIC DNA]</scope>
</reference>
<dbReference type="GO" id="GO:0000160">
    <property type="term" value="P:phosphorelay signal transduction system"/>
    <property type="evidence" value="ECO:0007669"/>
    <property type="project" value="InterPro"/>
</dbReference>
<dbReference type="InterPro" id="IPR001789">
    <property type="entry name" value="Sig_transdc_resp-reg_receiver"/>
</dbReference>
<evidence type="ECO:0000313" key="4">
    <source>
        <dbReference type="Proteomes" id="UP000177528"/>
    </source>
</evidence>
<dbReference type="InterPro" id="IPR011006">
    <property type="entry name" value="CheY-like_superfamily"/>
</dbReference>
<gene>
    <name evidence="3" type="ORF">A3D99_03820</name>
</gene>
<comment type="caution">
    <text evidence="3">The sequence shown here is derived from an EMBL/GenBank/DDBJ whole genome shotgun (WGS) entry which is preliminary data.</text>
</comment>
<proteinExistence type="predicted"/>
<dbReference type="AlphaFoldDB" id="A0A1G1X2R0"/>
<keyword evidence="1" id="KW-0597">Phosphoprotein</keyword>
<dbReference type="CDD" id="cd00156">
    <property type="entry name" value="REC"/>
    <property type="match status" value="1"/>
</dbReference>
<dbReference type="Proteomes" id="UP000177528">
    <property type="component" value="Unassembled WGS sequence"/>
</dbReference>
<dbReference type="Gene3D" id="3.40.50.2300">
    <property type="match status" value="1"/>
</dbReference>
<feature type="domain" description="Response regulatory" evidence="2">
    <location>
        <begin position="27"/>
        <end position="137"/>
    </location>
</feature>
<evidence type="ECO:0000313" key="3">
    <source>
        <dbReference type="EMBL" id="OGY33647.1"/>
    </source>
</evidence>
<protein>
    <recommendedName>
        <fullName evidence="2">Response regulatory domain-containing protein</fullName>
    </recommendedName>
</protein>
<accession>A0A1G1X2R0</accession>
<organism evidence="3 4">
    <name type="scientific">Candidatus Andersenbacteria bacterium RIFCSPHIGHO2_12_FULL_45_11</name>
    <dbReference type="NCBI Taxonomy" id="1797281"/>
    <lineage>
        <taxon>Bacteria</taxon>
        <taxon>Candidatus Anderseniibacteriota</taxon>
    </lineage>
</organism>
<feature type="modified residue" description="4-aspartylphosphate" evidence="1">
    <location>
        <position position="77"/>
    </location>
</feature>
<dbReference type="PROSITE" id="PS50110">
    <property type="entry name" value="RESPONSE_REGULATORY"/>
    <property type="match status" value="1"/>
</dbReference>
<dbReference type="SUPFAM" id="SSF52172">
    <property type="entry name" value="CheY-like"/>
    <property type="match status" value="1"/>
</dbReference>
<evidence type="ECO:0000256" key="1">
    <source>
        <dbReference type="PROSITE-ProRule" id="PRU00169"/>
    </source>
</evidence>
<name>A0A1G1X2R0_9BACT</name>